<proteinExistence type="predicted"/>
<dbReference type="OrthoDB" id="7869201at2"/>
<sequence length="109" mass="11988">MFGQFNAWHESAVKLGLLATEAQSVVAYRMLGFSGLWSVPPSESIRMVAEKTPAFLTGWWDASQAWGNGASPEAVLVAWAEPLEEAARENRQRLARRGPKVTLGLETED</sequence>
<protein>
    <recommendedName>
        <fullName evidence="3">Antifreeze protein</fullName>
    </recommendedName>
</protein>
<reference evidence="1 2" key="1">
    <citation type="submission" date="2016-04" db="EMBL/GenBank/DDBJ databases">
        <title>Deep-sea bacteria in the southern Pacific.</title>
        <authorList>
            <person name="Tang K."/>
        </authorList>
    </citation>
    <scope>NUCLEOTIDE SEQUENCE [LARGE SCALE GENOMIC DNA]</scope>
    <source>
        <strain evidence="1 2">JLT2014</strain>
    </source>
</reference>
<evidence type="ECO:0000313" key="1">
    <source>
        <dbReference type="EMBL" id="APZ53681.1"/>
    </source>
</evidence>
<evidence type="ECO:0008006" key="3">
    <source>
        <dbReference type="Google" id="ProtNLM"/>
    </source>
</evidence>
<organism evidence="1 2">
    <name type="scientific">Salipiger abyssi</name>
    <dbReference type="NCBI Taxonomy" id="1250539"/>
    <lineage>
        <taxon>Bacteria</taxon>
        <taxon>Pseudomonadati</taxon>
        <taxon>Pseudomonadota</taxon>
        <taxon>Alphaproteobacteria</taxon>
        <taxon>Rhodobacterales</taxon>
        <taxon>Roseobacteraceae</taxon>
        <taxon>Salipiger</taxon>
    </lineage>
</organism>
<dbReference type="STRING" id="1250539.Ga0080574_TMP3347"/>
<dbReference type="RefSeq" id="WP_076702425.1">
    <property type="nucleotide sequence ID" value="NZ_CP015093.1"/>
</dbReference>
<accession>A0A1P8UWB5</accession>
<gene>
    <name evidence="1" type="ORF">Ga0080574_TMP3347</name>
</gene>
<evidence type="ECO:0000313" key="2">
    <source>
        <dbReference type="Proteomes" id="UP000187059"/>
    </source>
</evidence>
<dbReference type="Proteomes" id="UP000187059">
    <property type="component" value="Chromosome"/>
</dbReference>
<keyword evidence="2" id="KW-1185">Reference proteome</keyword>
<dbReference type="EMBL" id="CP015093">
    <property type="protein sequence ID" value="APZ53681.1"/>
    <property type="molecule type" value="Genomic_DNA"/>
</dbReference>
<name>A0A1P8UWB5_9RHOB</name>
<dbReference type="KEGG" id="paby:Ga0080574_TMP3347"/>
<dbReference type="AlphaFoldDB" id="A0A1P8UWB5"/>